<name>A0A1H0A440_9ACTO</name>
<dbReference type="Proteomes" id="UP000198541">
    <property type="component" value="Unassembled WGS sequence"/>
</dbReference>
<sequence length="172" mass="18858">MPGSATRRRCKTLTSSTSDYDLTPEARTRRLELLDVATGLAEEGVEPVDVARNSIEVERGAVEAVPTSLLAFRPFSDNSETTVITDNFSLSSWCIRFLPAGDDDVLEARHAAPVLAAIDGTAYFAKAELRAEYGLYSSPSRVSYDMEDGRIRRGSGHPEEKARKVYDAAQQL</sequence>
<dbReference type="RefSeq" id="WP_092532894.1">
    <property type="nucleotide sequence ID" value="NZ_FNIM01000001.1"/>
</dbReference>
<keyword evidence="3" id="KW-1185">Reference proteome</keyword>
<dbReference type="EMBL" id="FNIM01000001">
    <property type="protein sequence ID" value="SDN28014.1"/>
    <property type="molecule type" value="Genomic_DNA"/>
</dbReference>
<reference evidence="3" key="1">
    <citation type="submission" date="2016-10" db="EMBL/GenBank/DDBJ databases">
        <authorList>
            <person name="Varghese N."/>
            <person name="Submissions S."/>
        </authorList>
    </citation>
    <scope>NUCLEOTIDE SEQUENCE [LARGE SCALE GENOMIC DNA]</scope>
    <source>
        <strain evidence="3">DSM 27982</strain>
    </source>
</reference>
<feature type="compositionally biased region" description="Basic and acidic residues" evidence="1">
    <location>
        <begin position="147"/>
        <end position="166"/>
    </location>
</feature>
<protein>
    <submittedName>
        <fullName evidence="2">Uncharacterized protein</fullName>
    </submittedName>
</protein>
<dbReference type="AlphaFoldDB" id="A0A1H0A440"/>
<accession>A0A1H0A440</accession>
<feature type="region of interest" description="Disordered" evidence="1">
    <location>
        <begin position="147"/>
        <end position="172"/>
    </location>
</feature>
<evidence type="ECO:0000256" key="1">
    <source>
        <dbReference type="SAM" id="MobiDB-lite"/>
    </source>
</evidence>
<evidence type="ECO:0000313" key="2">
    <source>
        <dbReference type="EMBL" id="SDN28014.1"/>
    </source>
</evidence>
<gene>
    <name evidence="2" type="ORF">SAMN05216355_101549</name>
</gene>
<organism evidence="2 3">
    <name type="scientific">Actinomyces ruminicola</name>
    <dbReference type="NCBI Taxonomy" id="332524"/>
    <lineage>
        <taxon>Bacteria</taxon>
        <taxon>Bacillati</taxon>
        <taxon>Actinomycetota</taxon>
        <taxon>Actinomycetes</taxon>
        <taxon>Actinomycetales</taxon>
        <taxon>Actinomycetaceae</taxon>
        <taxon>Actinomyces</taxon>
    </lineage>
</organism>
<proteinExistence type="predicted"/>
<evidence type="ECO:0000313" key="3">
    <source>
        <dbReference type="Proteomes" id="UP000198541"/>
    </source>
</evidence>